<dbReference type="GO" id="GO:0016788">
    <property type="term" value="F:hydrolase activity, acting on ester bonds"/>
    <property type="evidence" value="ECO:0007669"/>
    <property type="project" value="InterPro"/>
</dbReference>
<comment type="similarity">
    <text evidence="1">Belongs to the nuclease type I family.</text>
</comment>
<comment type="caution">
    <text evidence="10">The sequence shown here is derived from an EMBL/GenBank/DDBJ whole genome shotgun (WGS) entry which is preliminary data.</text>
</comment>
<keyword evidence="9" id="KW-0812">Transmembrane</keyword>
<evidence type="ECO:0000256" key="3">
    <source>
        <dbReference type="ARBA" id="ARBA00022723"/>
    </source>
</evidence>
<dbReference type="InterPro" id="IPR003154">
    <property type="entry name" value="S1/P1nuclease"/>
</dbReference>
<evidence type="ECO:0000256" key="8">
    <source>
        <dbReference type="SAM" id="Coils"/>
    </source>
</evidence>
<feature type="transmembrane region" description="Helical" evidence="9">
    <location>
        <begin position="372"/>
        <end position="397"/>
    </location>
</feature>
<evidence type="ECO:0000313" key="10">
    <source>
        <dbReference type="EMBL" id="CAF1102307.1"/>
    </source>
</evidence>
<dbReference type="Gene3D" id="1.10.575.10">
    <property type="entry name" value="P1 Nuclease"/>
    <property type="match status" value="1"/>
</dbReference>
<dbReference type="PANTHER" id="PTHR33146:SF26">
    <property type="entry name" value="ENDONUCLEASE 4"/>
    <property type="match status" value="1"/>
</dbReference>
<evidence type="ECO:0000256" key="4">
    <source>
        <dbReference type="ARBA" id="ARBA00022759"/>
    </source>
</evidence>
<keyword evidence="7" id="KW-0325">Glycoprotein</keyword>
<keyword evidence="9" id="KW-1133">Transmembrane helix</keyword>
<evidence type="ECO:0000256" key="9">
    <source>
        <dbReference type="SAM" id="Phobius"/>
    </source>
</evidence>
<keyword evidence="3" id="KW-0479">Metal-binding</keyword>
<evidence type="ECO:0000256" key="1">
    <source>
        <dbReference type="ARBA" id="ARBA00009547"/>
    </source>
</evidence>
<protein>
    <submittedName>
        <fullName evidence="10">Uncharacterized protein</fullName>
    </submittedName>
</protein>
<name>A0A814P7G0_9BILA</name>
<keyword evidence="8" id="KW-0175">Coiled coil</keyword>
<dbReference type="Proteomes" id="UP000663845">
    <property type="component" value="Unassembled WGS sequence"/>
</dbReference>
<keyword evidence="4" id="KW-0255">Endonuclease</keyword>
<gene>
    <name evidence="10" type="ORF">JYZ213_LOCUS21453</name>
</gene>
<accession>A0A814P7G0</accession>
<dbReference type="GO" id="GO:0006308">
    <property type="term" value="P:DNA catabolic process"/>
    <property type="evidence" value="ECO:0007669"/>
    <property type="project" value="InterPro"/>
</dbReference>
<keyword evidence="9" id="KW-0472">Membrane</keyword>
<evidence type="ECO:0000256" key="7">
    <source>
        <dbReference type="ARBA" id="ARBA00023180"/>
    </source>
</evidence>
<dbReference type="Pfam" id="PF02265">
    <property type="entry name" value="S1-P1_nuclease"/>
    <property type="match status" value="1"/>
</dbReference>
<dbReference type="GO" id="GO:0046872">
    <property type="term" value="F:metal ion binding"/>
    <property type="evidence" value="ECO:0007669"/>
    <property type="project" value="UniProtKB-KW"/>
</dbReference>
<evidence type="ECO:0000313" key="11">
    <source>
        <dbReference type="Proteomes" id="UP000663845"/>
    </source>
</evidence>
<dbReference type="CDD" id="cd11010">
    <property type="entry name" value="S1-P1_nuclease"/>
    <property type="match status" value="1"/>
</dbReference>
<dbReference type="InterPro" id="IPR008947">
    <property type="entry name" value="PLipase_C/P1_nuclease_dom_sf"/>
</dbReference>
<organism evidence="10 11">
    <name type="scientific">Adineta steineri</name>
    <dbReference type="NCBI Taxonomy" id="433720"/>
    <lineage>
        <taxon>Eukaryota</taxon>
        <taxon>Metazoa</taxon>
        <taxon>Spiralia</taxon>
        <taxon>Gnathifera</taxon>
        <taxon>Rotifera</taxon>
        <taxon>Eurotatoria</taxon>
        <taxon>Bdelloidea</taxon>
        <taxon>Adinetida</taxon>
        <taxon>Adinetidae</taxon>
        <taxon>Adineta</taxon>
    </lineage>
</organism>
<keyword evidence="5" id="KW-0378">Hydrolase</keyword>
<keyword evidence="6" id="KW-1015">Disulfide bond</keyword>
<evidence type="ECO:0000256" key="5">
    <source>
        <dbReference type="ARBA" id="ARBA00022801"/>
    </source>
</evidence>
<proteinExistence type="inferred from homology"/>
<dbReference type="EMBL" id="CAJNOG010000234">
    <property type="protein sequence ID" value="CAF1102307.1"/>
    <property type="molecule type" value="Genomic_DNA"/>
</dbReference>
<feature type="coiled-coil region" evidence="8">
    <location>
        <begin position="5"/>
        <end position="59"/>
    </location>
</feature>
<keyword evidence="2" id="KW-0540">Nuclease</keyword>
<dbReference type="PANTHER" id="PTHR33146">
    <property type="entry name" value="ENDONUCLEASE 4"/>
    <property type="match status" value="1"/>
</dbReference>
<dbReference type="GO" id="GO:0004519">
    <property type="term" value="F:endonuclease activity"/>
    <property type="evidence" value="ECO:0007669"/>
    <property type="project" value="UniProtKB-KW"/>
</dbReference>
<sequence>MKERIREFEETLNQRDQQLKNLESLVTKLMLDLAKHEAHEEALKEIKKLERKLEDQRQFVSSSLDDSNSPPLCKNPVNGWGGDGHSLVASIAQTLLNEQSLTFVRNHLPWYTSGNISMLASWPDYIIYPDTNPVDYLNWQWSKQLHFADTKDWACVYDREKDCNWTSTSGQQCVDGSIQNYTTRLADSQLDDIQRQEALKFLVHFIGDAHQPLHAGFHGDRGGNSIRGKFFGKEINLHSLWDTVMIERRITQDFHGQPSLYLQYLLTQMKTHYAQNISDWTNCSTSDESRYLACAELWIVEDAKLNCDLVYRDENNQPMSVSKEFTLGQTYYNTRMIIVEQRLIQGGVRLAAVINKITESTTDIDKSNKTCFASMSIVMILFVHSILILILLGYTFLRRKRTVVTQAPVFRDKNEYLTIA</sequence>
<evidence type="ECO:0000256" key="6">
    <source>
        <dbReference type="ARBA" id="ARBA00023157"/>
    </source>
</evidence>
<dbReference type="GO" id="GO:0003676">
    <property type="term" value="F:nucleic acid binding"/>
    <property type="evidence" value="ECO:0007669"/>
    <property type="project" value="InterPro"/>
</dbReference>
<reference evidence="10" key="1">
    <citation type="submission" date="2021-02" db="EMBL/GenBank/DDBJ databases">
        <authorList>
            <person name="Nowell W R."/>
        </authorList>
    </citation>
    <scope>NUCLEOTIDE SEQUENCE</scope>
</reference>
<dbReference type="AlphaFoldDB" id="A0A814P7G0"/>
<dbReference type="SUPFAM" id="SSF48537">
    <property type="entry name" value="Phospholipase C/P1 nuclease"/>
    <property type="match status" value="1"/>
</dbReference>
<evidence type="ECO:0000256" key="2">
    <source>
        <dbReference type="ARBA" id="ARBA00022722"/>
    </source>
</evidence>